<evidence type="ECO:0000256" key="9">
    <source>
        <dbReference type="SAM" id="MobiDB-lite"/>
    </source>
</evidence>
<dbReference type="GO" id="GO:0043410">
    <property type="term" value="P:positive regulation of MAPK cascade"/>
    <property type="evidence" value="ECO:0007669"/>
    <property type="project" value="TreeGrafter"/>
</dbReference>
<dbReference type="GO" id="GO:0071880">
    <property type="term" value="P:adenylate cyclase-activating adrenergic receptor signaling pathway"/>
    <property type="evidence" value="ECO:0007669"/>
    <property type="project" value="TreeGrafter"/>
</dbReference>
<feature type="domain" description="G-protein coupled receptors family 1 profile" evidence="11">
    <location>
        <begin position="52"/>
        <end position="373"/>
    </location>
</feature>
<name>A0A0K0PVN0_PLADU</name>
<dbReference type="SMART" id="SM01381">
    <property type="entry name" value="7TM_GPCR_Srsx"/>
    <property type="match status" value="1"/>
</dbReference>
<feature type="transmembrane region" description="Helical" evidence="10">
    <location>
        <begin position="36"/>
        <end position="60"/>
    </location>
</feature>
<dbReference type="PROSITE" id="PS50262">
    <property type="entry name" value="G_PROTEIN_RECEP_F1_2"/>
    <property type="match status" value="1"/>
</dbReference>
<dbReference type="AlphaFoldDB" id="A0A0K0PVN0"/>
<keyword evidence="7 12" id="KW-0675">Receptor</keyword>
<evidence type="ECO:0000259" key="11">
    <source>
        <dbReference type="PROSITE" id="PS50262"/>
    </source>
</evidence>
<comment type="subcellular location">
    <subcellularLocation>
        <location evidence="1">Cell membrane</location>
        <topology evidence="1">Multi-pass membrane protein</topology>
    </subcellularLocation>
</comment>
<dbReference type="PANTHER" id="PTHR24248">
    <property type="entry name" value="ADRENERGIC RECEPTOR-RELATED G-PROTEIN COUPLED RECEPTOR"/>
    <property type="match status" value="1"/>
</dbReference>
<evidence type="ECO:0000256" key="10">
    <source>
        <dbReference type="SAM" id="Phobius"/>
    </source>
</evidence>
<evidence type="ECO:0000256" key="8">
    <source>
        <dbReference type="ARBA" id="ARBA00023224"/>
    </source>
</evidence>
<feature type="transmembrane region" description="Helical" evidence="10">
    <location>
        <begin position="110"/>
        <end position="131"/>
    </location>
</feature>
<keyword evidence="6 10" id="KW-0472">Membrane</keyword>
<protein>
    <submittedName>
        <fullName evidence="12">Orphan G-protein coupled receptor 20</fullName>
    </submittedName>
</protein>
<accession>A0A0K0PVN0</accession>
<feature type="compositionally biased region" description="Low complexity" evidence="9">
    <location>
        <begin position="271"/>
        <end position="295"/>
    </location>
</feature>
<reference evidence="12" key="1">
    <citation type="journal article" date="2015" name="Cell Rep.">
        <title>Large-Scale Combinatorial Deorphanization of Platynereis Neuropeptide GPCRs.</title>
        <authorList>
            <person name="Bauknecht P.M."/>
            <person name="Jekely G."/>
        </authorList>
    </citation>
    <scope>NUCLEOTIDE SEQUENCE</scope>
</reference>
<feature type="region of interest" description="Disordered" evidence="9">
    <location>
        <begin position="242"/>
        <end position="310"/>
    </location>
</feature>
<dbReference type="PANTHER" id="PTHR24248:SF185">
    <property type="entry name" value="DOPAMINE RECEPTOR 2"/>
    <property type="match status" value="1"/>
</dbReference>
<dbReference type="Gene3D" id="1.20.1070.10">
    <property type="entry name" value="Rhodopsin 7-helix transmembrane proteins"/>
    <property type="match status" value="1"/>
</dbReference>
<feature type="transmembrane region" description="Helical" evidence="10">
    <location>
        <begin position="318"/>
        <end position="345"/>
    </location>
</feature>
<evidence type="ECO:0000256" key="3">
    <source>
        <dbReference type="ARBA" id="ARBA00022692"/>
    </source>
</evidence>
<dbReference type="InterPro" id="IPR000276">
    <property type="entry name" value="GPCR_Rhodpsn"/>
</dbReference>
<dbReference type="GO" id="GO:0004930">
    <property type="term" value="F:G protein-coupled receptor activity"/>
    <property type="evidence" value="ECO:0007669"/>
    <property type="project" value="UniProtKB-KW"/>
</dbReference>
<keyword evidence="4 10" id="KW-1133">Transmembrane helix</keyword>
<keyword evidence="5" id="KW-0297">G-protein coupled receptor</keyword>
<evidence type="ECO:0000256" key="5">
    <source>
        <dbReference type="ARBA" id="ARBA00023040"/>
    </source>
</evidence>
<evidence type="ECO:0000256" key="1">
    <source>
        <dbReference type="ARBA" id="ARBA00004651"/>
    </source>
</evidence>
<dbReference type="InterPro" id="IPR017452">
    <property type="entry name" value="GPCR_Rhodpsn_7TM"/>
</dbReference>
<evidence type="ECO:0000313" key="12">
    <source>
        <dbReference type="EMBL" id="AKQ63021.1"/>
    </source>
</evidence>
<keyword evidence="8" id="KW-0807">Transducer</keyword>
<dbReference type="GO" id="GO:0005886">
    <property type="term" value="C:plasma membrane"/>
    <property type="evidence" value="ECO:0007669"/>
    <property type="project" value="UniProtKB-SubCell"/>
</dbReference>
<feature type="transmembrane region" description="Helical" evidence="10">
    <location>
        <begin position="72"/>
        <end position="98"/>
    </location>
</feature>
<dbReference type="Pfam" id="PF00001">
    <property type="entry name" value="7tm_1"/>
    <property type="match status" value="1"/>
</dbReference>
<evidence type="ECO:0000256" key="4">
    <source>
        <dbReference type="ARBA" id="ARBA00022989"/>
    </source>
</evidence>
<organism evidence="12">
    <name type="scientific">Platynereis dumerilii</name>
    <name type="common">Dumeril's clam worm</name>
    <dbReference type="NCBI Taxonomy" id="6359"/>
    <lineage>
        <taxon>Eukaryota</taxon>
        <taxon>Metazoa</taxon>
        <taxon>Spiralia</taxon>
        <taxon>Lophotrochozoa</taxon>
        <taxon>Annelida</taxon>
        <taxon>Polychaeta</taxon>
        <taxon>Errantia</taxon>
        <taxon>Phyllodocida</taxon>
        <taxon>Nereididae</taxon>
        <taxon>Platynereis</taxon>
    </lineage>
</organism>
<dbReference type="PRINTS" id="PR00237">
    <property type="entry name" value="GPCRRHODOPSN"/>
</dbReference>
<evidence type="ECO:0000256" key="7">
    <source>
        <dbReference type="ARBA" id="ARBA00023170"/>
    </source>
</evidence>
<feature type="transmembrane region" description="Helical" evidence="10">
    <location>
        <begin position="357"/>
        <end position="376"/>
    </location>
</feature>
<dbReference type="SUPFAM" id="SSF81321">
    <property type="entry name" value="Family A G protein-coupled receptor-like"/>
    <property type="match status" value="1"/>
</dbReference>
<feature type="compositionally biased region" description="Basic and acidic residues" evidence="9">
    <location>
        <begin position="299"/>
        <end position="309"/>
    </location>
</feature>
<keyword evidence="2" id="KW-1003">Cell membrane</keyword>
<keyword evidence="3 10" id="KW-0812">Transmembrane</keyword>
<evidence type="ECO:0000256" key="6">
    <source>
        <dbReference type="ARBA" id="ARBA00023136"/>
    </source>
</evidence>
<feature type="transmembrane region" description="Helical" evidence="10">
    <location>
        <begin position="201"/>
        <end position="226"/>
    </location>
</feature>
<dbReference type="EMBL" id="KP293967">
    <property type="protein sequence ID" value="AKQ63021.1"/>
    <property type="molecule type" value="mRNA"/>
</dbReference>
<sequence length="401" mass="45091">METDDFSTASQWTHVTTEWNNDTTGSNAFEPPPRTVLNLIIGIVLTALTFFGQLLVLYIFKITKKLHQPSNYFIVSLALADLCISIISIPMWTIYSYLNYFPFSNLVCDIWNSLDYAFCVTSIYTILVISLDRLVSLMWPLHYRVMRTHRNVIMALAIVWVISIVWYGTFIFVTNQKYSTPQDRLAPECVTYYVSKPSLTFMNVMLCIWSPIIITVIVYCRIFCIAMSINAQQKSMIEGQGGASKTQAKKKVKNEPSASQADSDDDDDDNISAQTSVTSISQSSSADGSKAQQQQQKKKAAESESDARSRRLNKEKKTLFTVGLLLGGFLLCWSPLGVIFLYTAMTDLELSSGWMVFGYWMGYVNSAMNPICYAIGNPIFKEAIIKIFCGGGKNAKPNIKR</sequence>
<evidence type="ECO:0000256" key="2">
    <source>
        <dbReference type="ARBA" id="ARBA00022475"/>
    </source>
</evidence>
<proteinExistence type="evidence at transcript level"/>
<feature type="transmembrane region" description="Helical" evidence="10">
    <location>
        <begin position="152"/>
        <end position="173"/>
    </location>
</feature>